<dbReference type="PANTHER" id="PTHR24346:SF30">
    <property type="entry name" value="MATERNAL EMBRYONIC LEUCINE ZIPPER KINASE"/>
    <property type="match status" value="1"/>
</dbReference>
<dbReference type="SMART" id="SM00220">
    <property type="entry name" value="S_TKc"/>
    <property type="match status" value="1"/>
</dbReference>
<dbReference type="OrthoDB" id="5871642at2759"/>
<keyword evidence="1" id="KW-0547">Nucleotide-binding</keyword>
<name>A0A498SSL0_ACAVI</name>
<dbReference type="Gene3D" id="3.30.200.20">
    <property type="entry name" value="Phosphorylase Kinase, domain 1"/>
    <property type="match status" value="1"/>
</dbReference>
<dbReference type="PROSITE" id="PS50011">
    <property type="entry name" value="PROTEIN_KINASE_DOM"/>
    <property type="match status" value="1"/>
</dbReference>
<sequence>MANGYTTGYNQFSYCDDPDDAIIDESFMPMELRGKKWKTERALGEGSYFKVYLVTNDDGLKYAMRWNRKEDRSIAENKENEERQMETALFMKNNLKNALQLNEVIGHHPNIVRLIGFRKVNLSTQRIMEYVDGGDLHDFIEASYSQRNRQMGIRKVRSLFSDLLKAVKHIHGLCIAHMDIKNYNKRETFSETAMITSADLGNLKLTDFDEAIYFEPGKKMRCPVYATTAYAAPETFNREYRPDCADIWACGIVL</sequence>
<evidence type="ECO:0000259" key="3">
    <source>
        <dbReference type="PROSITE" id="PS50011"/>
    </source>
</evidence>
<evidence type="ECO:0000256" key="1">
    <source>
        <dbReference type="ARBA" id="ARBA00022741"/>
    </source>
</evidence>
<dbReference type="PANTHER" id="PTHR24346">
    <property type="entry name" value="MAP/MICROTUBULE AFFINITY-REGULATING KINASE"/>
    <property type="match status" value="1"/>
</dbReference>
<proteinExistence type="predicted"/>
<evidence type="ECO:0000256" key="2">
    <source>
        <dbReference type="ARBA" id="ARBA00022840"/>
    </source>
</evidence>
<feature type="domain" description="Protein kinase" evidence="3">
    <location>
        <begin position="37"/>
        <end position="254"/>
    </location>
</feature>
<dbReference type="Gene3D" id="1.10.510.10">
    <property type="entry name" value="Transferase(Phosphotransferase) domain 1"/>
    <property type="match status" value="1"/>
</dbReference>
<reference evidence="4 5" key="1">
    <citation type="submission" date="2018-08" db="EMBL/GenBank/DDBJ databases">
        <authorList>
            <person name="Laetsch R D."/>
            <person name="Stevens L."/>
            <person name="Kumar S."/>
            <person name="Blaxter L. M."/>
        </authorList>
    </citation>
    <scope>NUCLEOTIDE SEQUENCE [LARGE SCALE GENOMIC DNA]</scope>
</reference>
<accession>A0A498SSL0</accession>
<keyword evidence="5" id="KW-1185">Reference proteome</keyword>
<evidence type="ECO:0000313" key="5">
    <source>
        <dbReference type="Proteomes" id="UP000276991"/>
    </source>
</evidence>
<dbReference type="STRING" id="6277.A0A498SSL0"/>
<evidence type="ECO:0000313" key="4">
    <source>
        <dbReference type="EMBL" id="VBB34833.1"/>
    </source>
</evidence>
<protein>
    <recommendedName>
        <fullName evidence="3">Protein kinase domain-containing protein</fullName>
    </recommendedName>
</protein>
<dbReference type="Proteomes" id="UP000276991">
    <property type="component" value="Unassembled WGS sequence"/>
</dbReference>
<dbReference type="GO" id="GO:0005524">
    <property type="term" value="F:ATP binding"/>
    <property type="evidence" value="ECO:0007669"/>
    <property type="project" value="UniProtKB-KW"/>
</dbReference>
<dbReference type="InterPro" id="IPR000719">
    <property type="entry name" value="Prot_kinase_dom"/>
</dbReference>
<dbReference type="GO" id="GO:0004674">
    <property type="term" value="F:protein serine/threonine kinase activity"/>
    <property type="evidence" value="ECO:0007669"/>
    <property type="project" value="TreeGrafter"/>
</dbReference>
<keyword evidence="2" id="KW-0067">ATP-binding</keyword>
<gene>
    <name evidence="4" type="ORF">NAV_LOCUS9624</name>
</gene>
<dbReference type="InterPro" id="IPR011009">
    <property type="entry name" value="Kinase-like_dom_sf"/>
</dbReference>
<dbReference type="AlphaFoldDB" id="A0A498SSL0"/>
<organism evidence="4 5">
    <name type="scientific">Acanthocheilonema viteae</name>
    <name type="common">Filarial nematode worm</name>
    <name type="synonym">Dipetalonema viteae</name>
    <dbReference type="NCBI Taxonomy" id="6277"/>
    <lineage>
        <taxon>Eukaryota</taxon>
        <taxon>Metazoa</taxon>
        <taxon>Ecdysozoa</taxon>
        <taxon>Nematoda</taxon>
        <taxon>Chromadorea</taxon>
        <taxon>Rhabditida</taxon>
        <taxon>Spirurina</taxon>
        <taxon>Spiruromorpha</taxon>
        <taxon>Filarioidea</taxon>
        <taxon>Onchocercidae</taxon>
        <taxon>Acanthocheilonema</taxon>
    </lineage>
</organism>
<dbReference type="EMBL" id="UPTC01004188">
    <property type="protein sequence ID" value="VBB34833.1"/>
    <property type="molecule type" value="Genomic_DNA"/>
</dbReference>
<dbReference type="GO" id="GO:0005737">
    <property type="term" value="C:cytoplasm"/>
    <property type="evidence" value="ECO:0007669"/>
    <property type="project" value="TreeGrafter"/>
</dbReference>
<feature type="non-terminal residue" evidence="4">
    <location>
        <position position="254"/>
    </location>
</feature>
<dbReference type="GO" id="GO:0035556">
    <property type="term" value="P:intracellular signal transduction"/>
    <property type="evidence" value="ECO:0007669"/>
    <property type="project" value="TreeGrafter"/>
</dbReference>
<dbReference type="Pfam" id="PF00069">
    <property type="entry name" value="Pkinase"/>
    <property type="match status" value="1"/>
</dbReference>
<dbReference type="SUPFAM" id="SSF56112">
    <property type="entry name" value="Protein kinase-like (PK-like)"/>
    <property type="match status" value="1"/>
</dbReference>